<dbReference type="EMBL" id="JACIIX010000010">
    <property type="protein sequence ID" value="MBB6211261.1"/>
    <property type="molecule type" value="Genomic_DNA"/>
</dbReference>
<dbReference type="RefSeq" id="WP_184264081.1">
    <property type="nucleotide sequence ID" value="NZ_JACIIX010000010.1"/>
</dbReference>
<evidence type="ECO:0000313" key="1">
    <source>
        <dbReference type="EMBL" id="MBB6211261.1"/>
    </source>
</evidence>
<keyword evidence="2" id="KW-1185">Reference proteome</keyword>
<organism evidence="1 2">
    <name type="scientific">Novispirillum itersonii</name>
    <name type="common">Aquaspirillum itersonii</name>
    <dbReference type="NCBI Taxonomy" id="189"/>
    <lineage>
        <taxon>Bacteria</taxon>
        <taxon>Pseudomonadati</taxon>
        <taxon>Pseudomonadota</taxon>
        <taxon>Alphaproteobacteria</taxon>
        <taxon>Rhodospirillales</taxon>
        <taxon>Novispirillaceae</taxon>
        <taxon>Novispirillum</taxon>
    </lineage>
</organism>
<dbReference type="InterPro" id="IPR010836">
    <property type="entry name" value="SapC"/>
</dbReference>
<protein>
    <recommendedName>
        <fullName evidence="3">SapC protein</fullName>
    </recommendedName>
</protein>
<dbReference type="Proteomes" id="UP000544872">
    <property type="component" value="Unassembled WGS sequence"/>
</dbReference>
<dbReference type="AlphaFoldDB" id="A0A7X0DMP2"/>
<evidence type="ECO:0000313" key="2">
    <source>
        <dbReference type="Proteomes" id="UP000544872"/>
    </source>
</evidence>
<reference evidence="1 2" key="1">
    <citation type="submission" date="2020-08" db="EMBL/GenBank/DDBJ databases">
        <title>Genomic Encyclopedia of Type Strains, Phase IV (KMG-IV): sequencing the most valuable type-strain genomes for metagenomic binning, comparative biology and taxonomic classification.</title>
        <authorList>
            <person name="Goeker M."/>
        </authorList>
    </citation>
    <scope>NUCLEOTIDE SEQUENCE [LARGE SCALE GENOMIC DNA]</scope>
    <source>
        <strain evidence="1 2">DSM 11590</strain>
    </source>
</reference>
<sequence>MFQSLIALDATLHRSLGLLPGAGFSFAKNSTTAPIAFSEMVNAARIYPIVFPLASYAPQVLLSLDHGTNLFVAEDGKWLADYIPAHFRRWPFMLQGRNENGEASVLFEVSAPTLKEGEGTPLFEPDGEPSAALKTIIEFLAHLDGAAVYTESLLSALEPVLVEQEITVQENGQPISSLQGFRVVDVEKFSALPQETFMEWRANGLLPLVYAQILSMGNVNRLATLQSERNKR</sequence>
<evidence type="ECO:0008006" key="3">
    <source>
        <dbReference type="Google" id="ProtNLM"/>
    </source>
</evidence>
<proteinExistence type="predicted"/>
<accession>A0A7X0DMP2</accession>
<name>A0A7X0DMP2_NOVIT</name>
<dbReference type="Pfam" id="PF07277">
    <property type="entry name" value="SapC"/>
    <property type="match status" value="1"/>
</dbReference>
<gene>
    <name evidence="1" type="ORF">FHS48_002698</name>
</gene>
<comment type="caution">
    <text evidence="1">The sequence shown here is derived from an EMBL/GenBank/DDBJ whole genome shotgun (WGS) entry which is preliminary data.</text>
</comment>